<reference evidence="1 2" key="1">
    <citation type="submission" date="2019-07" db="EMBL/GenBank/DDBJ databases">
        <title>Draft Genome Sequences of Bacteroides pyogenes Strains Isolated from the Uterus Holstein Dairy Cows with Metritis.</title>
        <authorList>
            <person name="Cunha F."/>
            <person name="Galvao K.N."/>
            <person name="Jeon S.J."/>
            <person name="Jeong K.C."/>
        </authorList>
    </citation>
    <scope>NUCLEOTIDE SEQUENCE [LARGE SCALE GENOMIC DNA]</scope>
    <source>
        <strain evidence="1 2">KG-31</strain>
    </source>
</reference>
<proteinExistence type="predicted"/>
<dbReference type="RefSeq" id="WP_148730893.1">
    <property type="nucleotide sequence ID" value="NZ_VKLW01000038.1"/>
</dbReference>
<name>A0A5D3F9Y6_9BACE</name>
<accession>A0A5D3F9Y6</accession>
<keyword evidence="2" id="KW-1185">Reference proteome</keyword>
<sequence>MKQYFIAICIVLLAMSCSDDSGKGSLPTPPAPPAEATLTLMIPGFRSASETRAGVHEEQINEIDVLLFRNVSGTERVAAMLTVPATSLHGTGTPGEARLTTSIPAGEYSRLALVVNAHTELTAAGITAGTSGSSYTDLRNVQTSGRYGYLGSGPDKTIPMYGEYAPAGGIKIEAGVPKVFPGTLPLIRSMARVDFVNQETSPDFVLSYVHFINVAGNGAVYVNPATYGVDAGAGSGGSAYLSPTLPISPALSLAPNSNNLNVIFSWEYNEHTYYLYEQPTSGPSALSYLGISRLRILLLARYKGQDTWYPIDFTWDGVKGGGAAPDYTKGTPMPILRNHRYIFTIKEVKGPGYATWKEAFTAPEMLTNQSSPLTIETHVIDEAYTDVAFNDQGFLAVSRTTMTLKGAHTIASTDNKVEVMTNVAGGFRVRSFNNYGTEVPVGGWLRPSMVSGAANSNQTVQAITSGLGKCKGYLEVRAGRLYTRVYVNQLWKLPLEYVAEYDLAGGAQYGTKPYIFVTTPAQTDEQLRWASNHDNDQSGYYNWYVFMGVTHPTFNPSGKKLFDDDFFKPGHPGYGYHRPSQWELTGLFPIRNCISFDNTYESRDNNEAIKFGGTQMTFSADYYSVQSIKCCYAVRFKAATGNAASSSYGYPKASDNTMRCAYRYQLVGCESWSNEGYLKVDCIYIGDNPSISLNNIMDRSWWDLHSAEIVSRTFPAIGYTEFENSTQKYHRYGLNISGSYWSSTNYSSFQTWFADFSIHGGASVSHTHFKGRGNSVRLFSSE</sequence>
<comment type="caution">
    <text evidence="1">The sequence shown here is derived from an EMBL/GenBank/DDBJ whole genome shotgun (WGS) entry which is preliminary data.</text>
</comment>
<evidence type="ECO:0000313" key="2">
    <source>
        <dbReference type="Proteomes" id="UP000324383"/>
    </source>
</evidence>
<dbReference type="AlphaFoldDB" id="A0A5D3F9Y6"/>
<gene>
    <name evidence="1" type="ORF">FNJ60_13365</name>
</gene>
<dbReference type="Proteomes" id="UP000324383">
    <property type="component" value="Unassembled WGS sequence"/>
</dbReference>
<dbReference type="EMBL" id="VKLW01000038">
    <property type="protein sequence ID" value="TYK32132.1"/>
    <property type="molecule type" value="Genomic_DNA"/>
</dbReference>
<protein>
    <recommendedName>
        <fullName evidence="3">DUF4906 domain-containing protein</fullName>
    </recommendedName>
</protein>
<organism evidence="1 2">
    <name type="scientific">Bacteroides pyogenes</name>
    <dbReference type="NCBI Taxonomy" id="310300"/>
    <lineage>
        <taxon>Bacteria</taxon>
        <taxon>Pseudomonadati</taxon>
        <taxon>Bacteroidota</taxon>
        <taxon>Bacteroidia</taxon>
        <taxon>Bacteroidales</taxon>
        <taxon>Bacteroidaceae</taxon>
        <taxon>Bacteroides</taxon>
    </lineage>
</organism>
<dbReference type="PROSITE" id="PS51257">
    <property type="entry name" value="PROKAR_LIPOPROTEIN"/>
    <property type="match status" value="1"/>
</dbReference>
<evidence type="ECO:0000313" key="1">
    <source>
        <dbReference type="EMBL" id="TYK32132.1"/>
    </source>
</evidence>
<evidence type="ECO:0008006" key="3">
    <source>
        <dbReference type="Google" id="ProtNLM"/>
    </source>
</evidence>